<dbReference type="FunFam" id="1.20.1270.10:FF:000002">
    <property type="entry name" value="Heat shock 70 kDa protein 4"/>
    <property type="match status" value="1"/>
</dbReference>
<dbReference type="CDD" id="cd24094">
    <property type="entry name" value="ASKHA_NBD_HSP70_ScSse"/>
    <property type="match status" value="1"/>
</dbReference>
<keyword evidence="6" id="KW-0346">Stress response</keyword>
<evidence type="ECO:0000256" key="5">
    <source>
        <dbReference type="ARBA" id="ARBA00022840"/>
    </source>
</evidence>
<dbReference type="AlphaFoldDB" id="A0A9W9BT57"/>
<evidence type="ECO:0000256" key="4">
    <source>
        <dbReference type="ARBA" id="ARBA00022741"/>
    </source>
</evidence>
<dbReference type="FunFam" id="2.60.34.10:FF:000011">
    <property type="entry name" value="Heat shock protein hsp88"/>
    <property type="match status" value="1"/>
</dbReference>
<dbReference type="EMBL" id="JAPEUR010000027">
    <property type="protein sequence ID" value="KAJ4327260.1"/>
    <property type="molecule type" value="Genomic_DNA"/>
</dbReference>
<evidence type="ECO:0000313" key="9">
    <source>
        <dbReference type="Proteomes" id="UP001140502"/>
    </source>
</evidence>
<dbReference type="SUPFAM" id="SSF100920">
    <property type="entry name" value="Heat shock protein 70kD (HSP70), peptide-binding domain"/>
    <property type="match status" value="1"/>
</dbReference>
<comment type="caution">
    <text evidence="8">The sequence shown here is derived from an EMBL/GenBank/DDBJ whole genome shotgun (WGS) entry which is preliminary data.</text>
</comment>
<sequence>MSVVGVDFGTLKTVIAVARNRGVDVVTNEVSNRSTPSVVGFGPKSRYLGEAAKTQEISNLKNTVGSLKRLAGRSFNDPDVQTEQKYITAALADVNGQVGAEVSYLGNKEKFSATQLVAMYLSKIKSTAAAELKLPVSDICMSVPPWFTDIQRRALIDAADIAGLKLLRLINDGTAAALGWGITKLDLPGPEERPRRVAFIDIGHSSYTVSIVEFKKGELAVKATAWDKDFGGRDFDRALVEHLAKEFKGKYKVDIMTHGRALARTIAAAEKTKKILSANQQAPVNIESLMNDIDASTMITRQEFEAMIEPLLNRTQQPLEQALAQAKLTKEDIDIIEVVGGGSRVPALKDRIQAFFGKTLSFTLNADEALARGSAFSCAILSPVFRVRDFSVQDIISYPIEFAWEKAPDIPDEDTSLTVFNKGNVMPSTKILTFYRKQPFDLEARYAQPEELPGKTNPWIGRFSVKNVKADGKDDFMICKLKARVNIHGVLNVESGYYVEDQEVEEEINEEGDKKDPDVSLFEFMSRTNVSAPAQSLESPSSSASVGDGGGNQPAKRQRLDEDVRVSSPRLPTIVPKVSAESVPEPQSLTSASPKAMETDKDAPKKTRKVKKQVRKGDLPISTGTASLDEAAKTALLEKEAAMVMEDKLVADTEEKKNELEAYIYDLRAKLDDQYADFSSEEEKQTIKAKLEATEDWLYDEGDDTTKGVYIAKIDEIRAMAGPIVQRHFEKVEAERQAALERAEAERAAKKAEEDARKAEAEKAGVDQEMKDADAPQQGGEADPQ</sequence>
<organism evidence="8 9">
    <name type="scientific">Fusarium piperis</name>
    <dbReference type="NCBI Taxonomy" id="1435070"/>
    <lineage>
        <taxon>Eukaryota</taxon>
        <taxon>Fungi</taxon>
        <taxon>Dikarya</taxon>
        <taxon>Ascomycota</taxon>
        <taxon>Pezizomycotina</taxon>
        <taxon>Sordariomycetes</taxon>
        <taxon>Hypocreomycetidae</taxon>
        <taxon>Hypocreales</taxon>
        <taxon>Nectriaceae</taxon>
        <taxon>Fusarium</taxon>
        <taxon>Fusarium solani species complex</taxon>
    </lineage>
</organism>
<dbReference type="GO" id="GO:0005524">
    <property type="term" value="F:ATP binding"/>
    <property type="evidence" value="ECO:0007669"/>
    <property type="project" value="UniProtKB-KW"/>
</dbReference>
<evidence type="ECO:0000256" key="2">
    <source>
        <dbReference type="ARBA" id="ARBA00007381"/>
    </source>
</evidence>
<evidence type="ECO:0000256" key="3">
    <source>
        <dbReference type="ARBA" id="ARBA00022490"/>
    </source>
</evidence>
<gene>
    <name evidence="8" type="primary">SSE1</name>
    <name evidence="8" type="ORF">N0V84_002273</name>
</gene>
<comment type="subcellular location">
    <subcellularLocation>
        <location evidence="1">Cytoplasm</location>
    </subcellularLocation>
</comment>
<dbReference type="FunFam" id="3.30.420.40:FF:000171">
    <property type="entry name" value="Heat shock 70 kDa protein 4"/>
    <property type="match status" value="2"/>
</dbReference>
<keyword evidence="5" id="KW-0067">ATP-binding</keyword>
<keyword evidence="3" id="KW-0963">Cytoplasm</keyword>
<accession>A0A9W9BT57</accession>
<evidence type="ECO:0000256" key="1">
    <source>
        <dbReference type="ARBA" id="ARBA00004496"/>
    </source>
</evidence>
<dbReference type="PROSITE" id="PS00329">
    <property type="entry name" value="HSP70_2"/>
    <property type="match status" value="1"/>
</dbReference>
<dbReference type="InterPro" id="IPR013126">
    <property type="entry name" value="Hsp_70_fam"/>
</dbReference>
<dbReference type="PRINTS" id="PR00301">
    <property type="entry name" value="HEATSHOCK70"/>
</dbReference>
<dbReference type="Gene3D" id="3.90.640.10">
    <property type="entry name" value="Actin, Chain A, domain 4"/>
    <property type="match status" value="1"/>
</dbReference>
<dbReference type="PANTHER" id="PTHR45639">
    <property type="entry name" value="HSC70CB, ISOFORM G-RELATED"/>
    <property type="match status" value="1"/>
</dbReference>
<evidence type="ECO:0000256" key="6">
    <source>
        <dbReference type="ARBA" id="ARBA00023016"/>
    </source>
</evidence>
<dbReference type="Gene3D" id="2.60.34.10">
    <property type="entry name" value="Substrate Binding Domain Of DNAk, Chain A, domain 1"/>
    <property type="match status" value="1"/>
</dbReference>
<name>A0A9W9BT57_9HYPO</name>
<dbReference type="InterPro" id="IPR029047">
    <property type="entry name" value="HSP70_peptide-bd_sf"/>
</dbReference>
<dbReference type="PROSITE" id="PS01036">
    <property type="entry name" value="HSP70_3"/>
    <property type="match status" value="1"/>
</dbReference>
<dbReference type="GO" id="GO:0005634">
    <property type="term" value="C:nucleus"/>
    <property type="evidence" value="ECO:0007669"/>
    <property type="project" value="TreeGrafter"/>
</dbReference>
<dbReference type="InterPro" id="IPR029048">
    <property type="entry name" value="HSP70_C_sf"/>
</dbReference>
<dbReference type="SUPFAM" id="SSF100934">
    <property type="entry name" value="Heat shock protein 70kD (HSP70), C-terminal subdomain"/>
    <property type="match status" value="1"/>
</dbReference>
<keyword evidence="4" id="KW-0547">Nucleotide-binding</keyword>
<dbReference type="Proteomes" id="UP001140502">
    <property type="component" value="Unassembled WGS sequence"/>
</dbReference>
<dbReference type="FunFam" id="3.90.640.10:FF:000004">
    <property type="entry name" value="Heat shock 70 kDa protein 4"/>
    <property type="match status" value="1"/>
</dbReference>
<protein>
    <submittedName>
        <fullName evidence="8">Adenyl-nucleotide exchange factor sse1</fullName>
    </submittedName>
</protein>
<dbReference type="Pfam" id="PF00012">
    <property type="entry name" value="HSP70"/>
    <property type="match status" value="1"/>
</dbReference>
<dbReference type="FunFam" id="3.30.30.30:FF:000002">
    <property type="entry name" value="Heat shock 70 kDa protein 4"/>
    <property type="match status" value="1"/>
</dbReference>
<dbReference type="SUPFAM" id="SSF53067">
    <property type="entry name" value="Actin-like ATPase domain"/>
    <property type="match status" value="2"/>
</dbReference>
<evidence type="ECO:0000256" key="7">
    <source>
        <dbReference type="SAM" id="MobiDB-lite"/>
    </source>
</evidence>
<dbReference type="Gene3D" id="3.30.30.30">
    <property type="match status" value="1"/>
</dbReference>
<feature type="compositionally biased region" description="Basic and acidic residues" evidence="7">
    <location>
        <begin position="738"/>
        <end position="774"/>
    </location>
</feature>
<keyword evidence="9" id="KW-1185">Reference proteome</keyword>
<feature type="region of interest" description="Disordered" evidence="7">
    <location>
        <begin position="738"/>
        <end position="785"/>
    </location>
</feature>
<feature type="compositionally biased region" description="Low complexity" evidence="7">
    <location>
        <begin position="531"/>
        <end position="545"/>
    </location>
</feature>
<reference evidence="8" key="1">
    <citation type="submission" date="2022-10" db="EMBL/GenBank/DDBJ databases">
        <title>Tapping the CABI collections for fungal endophytes: first genome assemblies for Collariella, Neodidymelliopsis, Ascochyta clinopodiicola, Didymella pomorum, Didymosphaeria variabile, Neocosmospora piperis and Neocucurbitaria cava.</title>
        <authorList>
            <person name="Hill R."/>
        </authorList>
    </citation>
    <scope>NUCLEOTIDE SEQUENCE</scope>
    <source>
        <strain evidence="8">IMI 366586</strain>
    </source>
</reference>
<evidence type="ECO:0000313" key="8">
    <source>
        <dbReference type="EMBL" id="KAJ4327260.1"/>
    </source>
</evidence>
<proteinExistence type="inferred from homology"/>
<dbReference type="InterPro" id="IPR018181">
    <property type="entry name" value="Heat_shock_70_CS"/>
</dbReference>
<dbReference type="Gene3D" id="3.30.420.40">
    <property type="match status" value="2"/>
</dbReference>
<dbReference type="InterPro" id="IPR043129">
    <property type="entry name" value="ATPase_NBD"/>
</dbReference>
<comment type="similarity">
    <text evidence="2">Belongs to the heat shock protein 70 family.</text>
</comment>
<dbReference type="PANTHER" id="PTHR45639:SF4">
    <property type="entry name" value="HSC70CB, ISOFORM G"/>
    <property type="match status" value="1"/>
</dbReference>
<feature type="region of interest" description="Disordered" evidence="7">
    <location>
        <begin position="530"/>
        <end position="616"/>
    </location>
</feature>
<dbReference type="GO" id="GO:0005829">
    <property type="term" value="C:cytosol"/>
    <property type="evidence" value="ECO:0007669"/>
    <property type="project" value="TreeGrafter"/>
</dbReference>
<dbReference type="OrthoDB" id="434160at2759"/>
<dbReference type="GO" id="GO:0140662">
    <property type="term" value="F:ATP-dependent protein folding chaperone"/>
    <property type="evidence" value="ECO:0007669"/>
    <property type="project" value="InterPro"/>
</dbReference>
<dbReference type="Gene3D" id="1.20.1270.10">
    <property type="match status" value="1"/>
</dbReference>